<comment type="similarity">
    <text evidence="7">Belongs to the transcriptional regulatory Rex family.</text>
</comment>
<dbReference type="SMART" id="SM00881">
    <property type="entry name" value="CoA_binding"/>
    <property type="match status" value="1"/>
</dbReference>
<dbReference type="Proteomes" id="UP000003639">
    <property type="component" value="Unassembled WGS sequence"/>
</dbReference>
<comment type="function">
    <text evidence="7">Modulates transcription in response to changes in cellular NADH/NAD(+) redox state.</text>
</comment>
<evidence type="ECO:0000259" key="8">
    <source>
        <dbReference type="SMART" id="SM00881"/>
    </source>
</evidence>
<organism evidence="9 10">
    <name type="scientific">Pseudoflavonifractor capillosus ATCC 29799</name>
    <dbReference type="NCBI Taxonomy" id="411467"/>
    <lineage>
        <taxon>Bacteria</taxon>
        <taxon>Bacillati</taxon>
        <taxon>Bacillota</taxon>
        <taxon>Clostridia</taxon>
        <taxon>Eubacteriales</taxon>
        <taxon>Oscillospiraceae</taxon>
        <taxon>Pseudoflavonifractor</taxon>
    </lineage>
</organism>
<keyword evidence="4 7" id="KW-0520">NAD</keyword>
<proteinExistence type="inferred from homology"/>
<dbReference type="OrthoDB" id="9784760at2"/>
<dbReference type="NCBIfam" id="NF003996">
    <property type="entry name" value="PRK05472.2-5"/>
    <property type="match status" value="1"/>
</dbReference>
<comment type="subunit">
    <text evidence="7">Homodimer.</text>
</comment>
<dbReference type="GO" id="GO:0045892">
    <property type="term" value="P:negative regulation of DNA-templated transcription"/>
    <property type="evidence" value="ECO:0007669"/>
    <property type="project" value="InterPro"/>
</dbReference>
<name>A6P0M0_9FIRM</name>
<dbReference type="GO" id="GO:0003700">
    <property type="term" value="F:DNA-binding transcription factor activity"/>
    <property type="evidence" value="ECO:0007669"/>
    <property type="project" value="UniProtKB-UniRule"/>
</dbReference>
<dbReference type="InterPro" id="IPR003781">
    <property type="entry name" value="CoA-bd"/>
</dbReference>
<dbReference type="SUPFAM" id="SSF51735">
    <property type="entry name" value="NAD(P)-binding Rossmann-fold domains"/>
    <property type="match status" value="1"/>
</dbReference>
<evidence type="ECO:0000313" key="9">
    <source>
        <dbReference type="EMBL" id="EDM98152.1"/>
    </source>
</evidence>
<dbReference type="Pfam" id="PF02629">
    <property type="entry name" value="CoA_binding"/>
    <property type="match status" value="1"/>
</dbReference>
<evidence type="ECO:0000256" key="4">
    <source>
        <dbReference type="ARBA" id="ARBA00023027"/>
    </source>
</evidence>
<dbReference type="STRING" id="411467.BACCAP_04031"/>
<evidence type="ECO:0000256" key="7">
    <source>
        <dbReference type="HAMAP-Rule" id="MF_01131"/>
    </source>
</evidence>
<dbReference type="eggNOG" id="COG2344">
    <property type="taxonomic scope" value="Bacteria"/>
</dbReference>
<dbReference type="HAMAP" id="MF_01131">
    <property type="entry name" value="Rex"/>
    <property type="match status" value="1"/>
</dbReference>
<evidence type="ECO:0000256" key="2">
    <source>
        <dbReference type="ARBA" id="ARBA00022491"/>
    </source>
</evidence>
<reference evidence="9 10" key="2">
    <citation type="submission" date="2007-06" db="EMBL/GenBank/DDBJ databases">
        <title>Draft genome sequence of Pseudoflavonifractor capillosus ATCC 29799.</title>
        <authorList>
            <person name="Sudarsanam P."/>
            <person name="Ley R."/>
            <person name="Guruge J."/>
            <person name="Turnbaugh P.J."/>
            <person name="Mahowald M."/>
            <person name="Liep D."/>
            <person name="Gordon J."/>
        </authorList>
    </citation>
    <scope>NUCLEOTIDE SEQUENCE [LARGE SCALE GENOMIC DNA]</scope>
    <source>
        <strain evidence="9 10">ATCC 29799</strain>
    </source>
</reference>
<dbReference type="NCBIfam" id="NF003994">
    <property type="entry name" value="PRK05472.2-3"/>
    <property type="match status" value="1"/>
</dbReference>
<dbReference type="Gene3D" id="3.40.50.720">
    <property type="entry name" value="NAD(P)-binding Rossmann-like Domain"/>
    <property type="match status" value="1"/>
</dbReference>
<feature type="domain" description="CoA-binding" evidence="8">
    <location>
        <begin position="79"/>
        <end position="180"/>
    </location>
</feature>
<sequence length="215" mass="23335">MRKQKVSSAVIRRLPRYYRHLNDLFQAGTVRISSNALGSSMGLTASQIRQDLSCFGEFGQQGYGYNVEKLRGEISDILGMNRSHTAVILGAGNLGRALIENFHFEKNGFQLTAAFDVHPDIVGSTIGGVTIRHTDTLEAYLAEHPTSVGVLTVPGRVANGLAERLVAAGVKGIWNFTNIELSLADGDNVIIEDVHFADSLLALSYMISDADDARE</sequence>
<keyword evidence="10" id="KW-1185">Reference proteome</keyword>
<protein>
    <recommendedName>
        <fullName evidence="7">Redox-sensing transcriptional repressor Rex</fullName>
    </recommendedName>
</protein>
<dbReference type="RefSeq" id="WP_006574513.1">
    <property type="nucleotide sequence ID" value="NZ_AAXG02000042.1"/>
</dbReference>
<evidence type="ECO:0000256" key="1">
    <source>
        <dbReference type="ARBA" id="ARBA00022490"/>
    </source>
</evidence>
<dbReference type="GO" id="GO:0003677">
    <property type="term" value="F:DNA binding"/>
    <property type="evidence" value="ECO:0007669"/>
    <property type="project" value="UniProtKB-UniRule"/>
</dbReference>
<dbReference type="InterPro" id="IPR009718">
    <property type="entry name" value="Rex_DNA-bd_C_dom"/>
</dbReference>
<dbReference type="PANTHER" id="PTHR35786">
    <property type="entry name" value="REDOX-SENSING TRANSCRIPTIONAL REPRESSOR REX"/>
    <property type="match status" value="1"/>
</dbReference>
<dbReference type="InterPro" id="IPR036390">
    <property type="entry name" value="WH_DNA-bd_sf"/>
</dbReference>
<gene>
    <name evidence="7" type="primary">rex</name>
    <name evidence="9" type="ORF">BACCAP_04031</name>
</gene>
<keyword evidence="5 7" id="KW-0238">DNA-binding</keyword>
<dbReference type="EMBL" id="AAXG02000042">
    <property type="protein sequence ID" value="EDM98152.1"/>
    <property type="molecule type" value="Genomic_DNA"/>
</dbReference>
<evidence type="ECO:0000313" key="10">
    <source>
        <dbReference type="Proteomes" id="UP000003639"/>
    </source>
</evidence>
<dbReference type="PANTHER" id="PTHR35786:SF1">
    <property type="entry name" value="REDOX-SENSING TRANSCRIPTIONAL REPRESSOR REX 1"/>
    <property type="match status" value="1"/>
</dbReference>
<feature type="binding site" evidence="7">
    <location>
        <begin position="90"/>
        <end position="95"/>
    </location>
    <ligand>
        <name>NAD(+)</name>
        <dbReference type="ChEBI" id="CHEBI:57540"/>
    </ligand>
</feature>
<accession>A6P0M0</accession>
<reference evidence="9 10" key="1">
    <citation type="submission" date="2007-04" db="EMBL/GenBank/DDBJ databases">
        <authorList>
            <person name="Fulton L."/>
            <person name="Clifton S."/>
            <person name="Fulton B."/>
            <person name="Xu J."/>
            <person name="Minx P."/>
            <person name="Pepin K.H."/>
            <person name="Johnson M."/>
            <person name="Thiruvilangam P."/>
            <person name="Bhonagiri V."/>
            <person name="Nash W.E."/>
            <person name="Mardis E.R."/>
            <person name="Wilson R.K."/>
        </authorList>
    </citation>
    <scope>NUCLEOTIDE SEQUENCE [LARGE SCALE GENOMIC DNA]</scope>
    <source>
        <strain evidence="9 10">ATCC 29799</strain>
    </source>
</reference>
<evidence type="ECO:0000256" key="5">
    <source>
        <dbReference type="ARBA" id="ARBA00023125"/>
    </source>
</evidence>
<dbReference type="InterPro" id="IPR036291">
    <property type="entry name" value="NAD(P)-bd_dom_sf"/>
</dbReference>
<dbReference type="NCBIfam" id="NF003995">
    <property type="entry name" value="PRK05472.2-4"/>
    <property type="match status" value="1"/>
</dbReference>
<evidence type="ECO:0000256" key="3">
    <source>
        <dbReference type="ARBA" id="ARBA00023015"/>
    </source>
</evidence>
<dbReference type="GO" id="GO:0051775">
    <property type="term" value="P:response to redox state"/>
    <property type="evidence" value="ECO:0007669"/>
    <property type="project" value="InterPro"/>
</dbReference>
<keyword evidence="6 7" id="KW-0804">Transcription</keyword>
<dbReference type="Gene3D" id="1.10.10.10">
    <property type="entry name" value="Winged helix-like DNA-binding domain superfamily/Winged helix DNA-binding domain"/>
    <property type="match status" value="1"/>
</dbReference>
<dbReference type="NCBIfam" id="NF003990">
    <property type="entry name" value="PRK05472.1-4"/>
    <property type="match status" value="1"/>
</dbReference>
<dbReference type="InterPro" id="IPR036388">
    <property type="entry name" value="WH-like_DNA-bd_sf"/>
</dbReference>
<dbReference type="GO" id="GO:0005737">
    <property type="term" value="C:cytoplasm"/>
    <property type="evidence" value="ECO:0007669"/>
    <property type="project" value="UniProtKB-SubCell"/>
</dbReference>
<comment type="caution">
    <text evidence="9">The sequence shown here is derived from an EMBL/GenBank/DDBJ whole genome shotgun (WGS) entry which is preliminary data.</text>
</comment>
<evidence type="ECO:0000256" key="6">
    <source>
        <dbReference type="ARBA" id="ARBA00023163"/>
    </source>
</evidence>
<keyword evidence="3 7" id="KW-0805">Transcription regulation</keyword>
<dbReference type="AlphaFoldDB" id="A6P0M0"/>
<feature type="DNA-binding region" description="H-T-H motif" evidence="7">
    <location>
        <begin position="16"/>
        <end position="55"/>
    </location>
</feature>
<dbReference type="Pfam" id="PF06971">
    <property type="entry name" value="Put_DNA-bind_N"/>
    <property type="match status" value="1"/>
</dbReference>
<dbReference type="InterPro" id="IPR022876">
    <property type="entry name" value="Tscrpt_rep_Rex"/>
</dbReference>
<comment type="subcellular location">
    <subcellularLocation>
        <location evidence="7">Cytoplasm</location>
    </subcellularLocation>
</comment>
<keyword evidence="2 7" id="KW-0678">Repressor</keyword>
<dbReference type="SUPFAM" id="SSF46785">
    <property type="entry name" value="Winged helix' DNA-binding domain"/>
    <property type="match status" value="1"/>
</dbReference>
<keyword evidence="1 7" id="KW-0963">Cytoplasm</keyword>